<evidence type="ECO:0000313" key="4">
    <source>
        <dbReference type="EMBL" id="SLM39307.1"/>
    </source>
</evidence>
<sequence>MSESFSNADTGSKPADAYKAKNADETSLKEKVEDLVKFIDACKFGMMTTRIESSGLLVSRCMALAAKEGGGVDLLFHTNTESGKTDDLQNDPKINIAFLDPSGQWASVSGEAAILTDRAIVKKYYSPTLKAWMGDLGDGKHDGGPDDPRIGVIKVTAHTATYAINNKNVLSRGMEIAKGTVTGESAQVNKLRELSTDELKQWRQTAEA</sequence>
<dbReference type="EMBL" id="FWEW01003498">
    <property type="protein sequence ID" value="SLM39307.1"/>
    <property type="molecule type" value="Genomic_DNA"/>
</dbReference>
<dbReference type="PANTHER" id="PTHR34818:SF1">
    <property type="entry name" value="PROTEIN BLI-3"/>
    <property type="match status" value="1"/>
</dbReference>
<gene>
    <name evidence="3" type="ORF">FRX48_01938</name>
</gene>
<dbReference type="SUPFAM" id="SSF50475">
    <property type="entry name" value="FMN-binding split barrel"/>
    <property type="match status" value="1"/>
</dbReference>
<feature type="region of interest" description="Disordered" evidence="1">
    <location>
        <begin position="1"/>
        <end position="23"/>
    </location>
</feature>
<dbReference type="EMBL" id="VXIT01000002">
    <property type="protein sequence ID" value="KAA6415185.1"/>
    <property type="molecule type" value="Genomic_DNA"/>
</dbReference>
<reference evidence="4" key="1">
    <citation type="submission" date="2017-03" db="EMBL/GenBank/DDBJ databases">
        <authorList>
            <person name="Afonso C.L."/>
            <person name="Miller P.J."/>
            <person name="Scott M.A."/>
            <person name="Spackman E."/>
            <person name="Goraichik I."/>
            <person name="Dimitrov K.M."/>
            <person name="Suarez D.L."/>
            <person name="Swayne D.E."/>
        </authorList>
    </citation>
    <scope>NUCLEOTIDE SEQUENCE [LARGE SCALE GENOMIC DNA]</scope>
</reference>
<dbReference type="Pfam" id="PF16242">
    <property type="entry name" value="Pyrid_ox_like"/>
    <property type="match status" value="1"/>
</dbReference>
<dbReference type="InterPro" id="IPR038725">
    <property type="entry name" value="YdaG_split_barrel_FMN-bd"/>
</dbReference>
<dbReference type="Gene3D" id="2.30.110.10">
    <property type="entry name" value="Electron Transport, Fmn-binding Protein, Chain A"/>
    <property type="match status" value="1"/>
</dbReference>
<reference evidence="5" key="2">
    <citation type="submission" date="2017-03" db="EMBL/GenBank/DDBJ databases">
        <authorList>
            <person name="Sharma R."/>
            <person name="Thines M."/>
        </authorList>
    </citation>
    <scope>NUCLEOTIDE SEQUENCE [LARGE SCALE GENOMIC DNA]</scope>
</reference>
<keyword evidence="5" id="KW-1185">Reference proteome</keyword>
<organism evidence="4 5">
    <name type="scientific">Lasallia pustulata</name>
    <dbReference type="NCBI Taxonomy" id="136370"/>
    <lineage>
        <taxon>Eukaryota</taxon>
        <taxon>Fungi</taxon>
        <taxon>Dikarya</taxon>
        <taxon>Ascomycota</taxon>
        <taxon>Pezizomycotina</taxon>
        <taxon>Lecanoromycetes</taxon>
        <taxon>OSLEUM clade</taxon>
        <taxon>Umbilicariomycetidae</taxon>
        <taxon>Umbilicariales</taxon>
        <taxon>Umbilicariaceae</taxon>
        <taxon>Lasallia</taxon>
    </lineage>
</organism>
<dbReference type="PANTHER" id="PTHR34818">
    <property type="entry name" value="PROTEIN BLI-3"/>
    <property type="match status" value="1"/>
</dbReference>
<feature type="compositionally biased region" description="Polar residues" evidence="1">
    <location>
        <begin position="1"/>
        <end position="10"/>
    </location>
</feature>
<evidence type="ECO:0000256" key="1">
    <source>
        <dbReference type="SAM" id="MobiDB-lite"/>
    </source>
</evidence>
<name>A0A1W5D836_9LECA</name>
<proteinExistence type="predicted"/>
<dbReference type="OrthoDB" id="434253at2759"/>
<feature type="domain" description="General stress protein FMN-binding split barrel" evidence="2">
    <location>
        <begin position="30"/>
        <end position="185"/>
    </location>
</feature>
<evidence type="ECO:0000313" key="5">
    <source>
        <dbReference type="Proteomes" id="UP000192927"/>
    </source>
</evidence>
<dbReference type="InterPro" id="IPR012349">
    <property type="entry name" value="Split_barrel_FMN-bd"/>
</dbReference>
<dbReference type="Proteomes" id="UP000324767">
    <property type="component" value="Unassembled WGS sequence"/>
</dbReference>
<dbReference type="Proteomes" id="UP000192927">
    <property type="component" value="Unassembled WGS sequence"/>
</dbReference>
<evidence type="ECO:0000313" key="3">
    <source>
        <dbReference type="EMBL" id="KAA6415185.1"/>
    </source>
</evidence>
<evidence type="ECO:0000313" key="6">
    <source>
        <dbReference type="Proteomes" id="UP000324767"/>
    </source>
</evidence>
<evidence type="ECO:0000259" key="2">
    <source>
        <dbReference type="Pfam" id="PF16242"/>
    </source>
</evidence>
<protein>
    <submittedName>
        <fullName evidence="3 4">Bli-3</fullName>
    </submittedName>
</protein>
<reference evidence="3 6" key="3">
    <citation type="submission" date="2019-09" db="EMBL/GenBank/DDBJ databases">
        <title>The hologenome of the rock-dwelling lichen Lasallia pustulata.</title>
        <authorList>
            <person name="Greshake Tzovaras B."/>
            <person name="Segers F."/>
            <person name="Bicker A."/>
            <person name="Dal Grande F."/>
            <person name="Otte J."/>
            <person name="Hankeln T."/>
            <person name="Schmitt I."/>
            <person name="Ebersberger I."/>
        </authorList>
    </citation>
    <scope>NUCLEOTIDE SEQUENCE [LARGE SCALE GENOMIC DNA]</scope>
    <source>
        <strain evidence="3">A1-1</strain>
    </source>
</reference>
<accession>A0A1W5D836</accession>
<dbReference type="AlphaFoldDB" id="A0A1W5D836"/>
<dbReference type="InterPro" id="IPR052917">
    <property type="entry name" value="Stress-Dev_Protein"/>
</dbReference>